<dbReference type="SUPFAM" id="SSF48264">
    <property type="entry name" value="Cytochrome P450"/>
    <property type="match status" value="1"/>
</dbReference>
<dbReference type="OrthoDB" id="1055148at2759"/>
<dbReference type="Proteomes" id="UP000054144">
    <property type="component" value="Unassembled WGS sequence"/>
</dbReference>
<dbReference type="Pfam" id="PF00067">
    <property type="entry name" value="p450"/>
    <property type="match status" value="1"/>
</dbReference>
<organism evidence="12 13">
    <name type="scientific">Fistulina hepatica ATCC 64428</name>
    <dbReference type="NCBI Taxonomy" id="1128425"/>
    <lineage>
        <taxon>Eukaryota</taxon>
        <taxon>Fungi</taxon>
        <taxon>Dikarya</taxon>
        <taxon>Basidiomycota</taxon>
        <taxon>Agaricomycotina</taxon>
        <taxon>Agaricomycetes</taxon>
        <taxon>Agaricomycetidae</taxon>
        <taxon>Agaricales</taxon>
        <taxon>Fistulinaceae</taxon>
        <taxon>Fistulina</taxon>
    </lineage>
</organism>
<gene>
    <name evidence="12" type="ORF">FISHEDRAFT_54191</name>
</gene>
<evidence type="ECO:0000256" key="8">
    <source>
        <dbReference type="ARBA" id="ARBA00023002"/>
    </source>
</evidence>
<dbReference type="EMBL" id="KN882118">
    <property type="protein sequence ID" value="KIY43086.1"/>
    <property type="molecule type" value="Genomic_DNA"/>
</dbReference>
<evidence type="ECO:0008006" key="14">
    <source>
        <dbReference type="Google" id="ProtNLM"/>
    </source>
</evidence>
<keyword evidence="11" id="KW-0472">Membrane</keyword>
<comment type="similarity">
    <text evidence="3">Belongs to the cytochrome P450 family.</text>
</comment>
<keyword evidence="5" id="KW-0812">Transmembrane</keyword>
<dbReference type="AlphaFoldDB" id="A0A0D7A2B9"/>
<evidence type="ECO:0000256" key="2">
    <source>
        <dbReference type="ARBA" id="ARBA00004167"/>
    </source>
</evidence>
<accession>A0A0D7A2B9</accession>
<keyword evidence="10" id="KW-0503">Monooxygenase</keyword>
<evidence type="ECO:0000256" key="10">
    <source>
        <dbReference type="ARBA" id="ARBA00023033"/>
    </source>
</evidence>
<evidence type="ECO:0000256" key="3">
    <source>
        <dbReference type="ARBA" id="ARBA00010617"/>
    </source>
</evidence>
<evidence type="ECO:0000256" key="7">
    <source>
        <dbReference type="ARBA" id="ARBA00022989"/>
    </source>
</evidence>
<dbReference type="GO" id="GO:0004497">
    <property type="term" value="F:monooxygenase activity"/>
    <property type="evidence" value="ECO:0007669"/>
    <property type="project" value="UniProtKB-KW"/>
</dbReference>
<name>A0A0D7A2B9_9AGAR</name>
<keyword evidence="4" id="KW-0349">Heme</keyword>
<dbReference type="GO" id="GO:0020037">
    <property type="term" value="F:heme binding"/>
    <property type="evidence" value="ECO:0007669"/>
    <property type="project" value="InterPro"/>
</dbReference>
<protein>
    <recommendedName>
        <fullName evidence="14">Cytochrome P450</fullName>
    </recommendedName>
</protein>
<evidence type="ECO:0000256" key="4">
    <source>
        <dbReference type="ARBA" id="ARBA00022617"/>
    </source>
</evidence>
<dbReference type="PANTHER" id="PTHR46300:SF2">
    <property type="entry name" value="CYTOCHROME P450 MONOOXYGENASE ALNH-RELATED"/>
    <property type="match status" value="1"/>
</dbReference>
<evidence type="ECO:0000256" key="11">
    <source>
        <dbReference type="ARBA" id="ARBA00023136"/>
    </source>
</evidence>
<comment type="subcellular location">
    <subcellularLocation>
        <location evidence="2">Membrane</location>
        <topology evidence="2">Single-pass membrane protein</topology>
    </subcellularLocation>
</comment>
<comment type="cofactor">
    <cofactor evidence="1">
        <name>heme</name>
        <dbReference type="ChEBI" id="CHEBI:30413"/>
    </cofactor>
</comment>
<keyword evidence="7" id="KW-1133">Transmembrane helix</keyword>
<dbReference type="GO" id="GO:0016020">
    <property type="term" value="C:membrane"/>
    <property type="evidence" value="ECO:0007669"/>
    <property type="project" value="UniProtKB-SubCell"/>
</dbReference>
<keyword evidence="13" id="KW-1185">Reference proteome</keyword>
<evidence type="ECO:0000313" key="13">
    <source>
        <dbReference type="Proteomes" id="UP000054144"/>
    </source>
</evidence>
<dbReference type="InterPro" id="IPR036396">
    <property type="entry name" value="Cyt_P450_sf"/>
</dbReference>
<dbReference type="PANTHER" id="PTHR46300">
    <property type="entry name" value="P450, PUTATIVE (EUROFUNG)-RELATED-RELATED"/>
    <property type="match status" value="1"/>
</dbReference>
<reference evidence="12 13" key="1">
    <citation type="journal article" date="2015" name="Fungal Genet. Biol.">
        <title>Evolution of novel wood decay mechanisms in Agaricales revealed by the genome sequences of Fistulina hepatica and Cylindrobasidium torrendii.</title>
        <authorList>
            <person name="Floudas D."/>
            <person name="Held B.W."/>
            <person name="Riley R."/>
            <person name="Nagy L.G."/>
            <person name="Koehler G."/>
            <person name="Ransdell A.S."/>
            <person name="Younus H."/>
            <person name="Chow J."/>
            <person name="Chiniquy J."/>
            <person name="Lipzen A."/>
            <person name="Tritt A."/>
            <person name="Sun H."/>
            <person name="Haridas S."/>
            <person name="LaButti K."/>
            <person name="Ohm R.A."/>
            <person name="Kues U."/>
            <person name="Blanchette R.A."/>
            <person name="Grigoriev I.V."/>
            <person name="Minto R.E."/>
            <person name="Hibbett D.S."/>
        </authorList>
    </citation>
    <scope>NUCLEOTIDE SEQUENCE [LARGE SCALE GENOMIC DNA]</scope>
    <source>
        <strain evidence="12 13">ATCC 64428</strain>
    </source>
</reference>
<proteinExistence type="inferred from homology"/>
<evidence type="ECO:0000256" key="6">
    <source>
        <dbReference type="ARBA" id="ARBA00022723"/>
    </source>
</evidence>
<evidence type="ECO:0000256" key="5">
    <source>
        <dbReference type="ARBA" id="ARBA00022692"/>
    </source>
</evidence>
<evidence type="ECO:0000256" key="1">
    <source>
        <dbReference type="ARBA" id="ARBA00001971"/>
    </source>
</evidence>
<dbReference type="GO" id="GO:0016705">
    <property type="term" value="F:oxidoreductase activity, acting on paired donors, with incorporation or reduction of molecular oxygen"/>
    <property type="evidence" value="ECO:0007669"/>
    <property type="project" value="InterPro"/>
</dbReference>
<evidence type="ECO:0000256" key="9">
    <source>
        <dbReference type="ARBA" id="ARBA00023004"/>
    </source>
</evidence>
<keyword evidence="6" id="KW-0479">Metal-binding</keyword>
<evidence type="ECO:0000313" key="12">
    <source>
        <dbReference type="EMBL" id="KIY43086.1"/>
    </source>
</evidence>
<sequence length="153" mass="17217">MPKKMPWLHFTEWKAQYGTIFSLNLAGQPVVVLNSHKATGDLLDRCSGIYSDRPCFIMAGELLTGGIFMVFAPYGEVWRKMCHASNKGFGQRAIEQYKVWQFKGAALNVLDIMESPQSWVDHLKVVCSTTASNILTAVYGWPWITAKDKQIVS</sequence>
<dbReference type="Gene3D" id="1.10.630.10">
    <property type="entry name" value="Cytochrome P450"/>
    <property type="match status" value="1"/>
</dbReference>
<dbReference type="InterPro" id="IPR001128">
    <property type="entry name" value="Cyt_P450"/>
</dbReference>
<dbReference type="InterPro" id="IPR050364">
    <property type="entry name" value="Cytochrome_P450_fung"/>
</dbReference>
<keyword evidence="8" id="KW-0560">Oxidoreductase</keyword>
<dbReference type="GO" id="GO:0005506">
    <property type="term" value="F:iron ion binding"/>
    <property type="evidence" value="ECO:0007669"/>
    <property type="project" value="InterPro"/>
</dbReference>
<keyword evidence="9" id="KW-0408">Iron</keyword>